<keyword evidence="3" id="KW-0808">Transferase</keyword>
<dbReference type="Pfam" id="PF02397">
    <property type="entry name" value="Bac_transf"/>
    <property type="match status" value="1"/>
</dbReference>
<reference evidence="3 4" key="1">
    <citation type="submission" date="2017-06" db="EMBL/GenBank/DDBJ databases">
        <authorList>
            <person name="Kim H.J."/>
            <person name="Triplett B.A."/>
        </authorList>
    </citation>
    <scope>NUCLEOTIDE SEQUENCE [LARGE SCALE GENOMIC DNA]</scope>
    <source>
        <strain evidence="3 4">DSM 44272</strain>
    </source>
</reference>
<evidence type="ECO:0000259" key="2">
    <source>
        <dbReference type="Pfam" id="PF02397"/>
    </source>
</evidence>
<evidence type="ECO:0000313" key="3">
    <source>
        <dbReference type="EMBL" id="SNR77111.1"/>
    </source>
</evidence>
<organism evidence="3 4">
    <name type="scientific">Blastococcus mobilis</name>
    <dbReference type="NCBI Taxonomy" id="1938746"/>
    <lineage>
        <taxon>Bacteria</taxon>
        <taxon>Bacillati</taxon>
        <taxon>Actinomycetota</taxon>
        <taxon>Actinomycetes</taxon>
        <taxon>Geodermatophilales</taxon>
        <taxon>Geodermatophilaceae</taxon>
        <taxon>Blastococcus</taxon>
    </lineage>
</organism>
<name>A0A238Z2E0_9ACTN</name>
<dbReference type="EMBL" id="FZNO01000024">
    <property type="protein sequence ID" value="SNR77111.1"/>
    <property type="molecule type" value="Genomic_DNA"/>
</dbReference>
<dbReference type="AlphaFoldDB" id="A0A238Z2E0"/>
<evidence type="ECO:0000313" key="4">
    <source>
        <dbReference type="Proteomes" id="UP000198403"/>
    </source>
</evidence>
<evidence type="ECO:0000256" key="1">
    <source>
        <dbReference type="ARBA" id="ARBA00006464"/>
    </source>
</evidence>
<proteinExistence type="inferred from homology"/>
<comment type="similarity">
    <text evidence="1">Belongs to the bacterial sugar transferase family.</text>
</comment>
<dbReference type="GO" id="GO:0016780">
    <property type="term" value="F:phosphotransferase activity, for other substituted phosphate groups"/>
    <property type="evidence" value="ECO:0007669"/>
    <property type="project" value="TreeGrafter"/>
</dbReference>
<sequence>MSRSRRALYLPAKRALDVLVAGVGLLVSAPVMAVLAVAVRRDVGSPVLFRQLRPGRHGEPFELVKFRTMRTLGSSDSVANDAERLTPFGRWLRSTSLDELPTLWNVLRGDMSLVGPRPLLMEYLDRYTPVQARRHDVRPGVTGLAQVRGRNLLSWEEKFAADVEYVDRMGPVLDARILAATLATVLRRQGISAPDAATMHLFTGERRDAA</sequence>
<dbReference type="RefSeq" id="WP_089338109.1">
    <property type="nucleotide sequence ID" value="NZ_FZNO01000024.1"/>
</dbReference>
<protein>
    <submittedName>
        <fullName evidence="3">Sugar transferase involved in LPS biosynthesis (Colanic, teichoic acid)</fullName>
    </submittedName>
</protein>
<dbReference type="InterPro" id="IPR003362">
    <property type="entry name" value="Bact_transf"/>
</dbReference>
<accession>A0A238Z2E0</accession>
<dbReference type="PANTHER" id="PTHR30576:SF8">
    <property type="entry name" value="UNDECAPRENYL-PHOSPHATE GALACTOSE PHOSPHOTRANSFERASE"/>
    <property type="match status" value="1"/>
</dbReference>
<dbReference type="Proteomes" id="UP000198403">
    <property type="component" value="Unassembled WGS sequence"/>
</dbReference>
<keyword evidence="4" id="KW-1185">Reference proteome</keyword>
<gene>
    <name evidence="3" type="ORF">SAMN06272737_12427</name>
</gene>
<dbReference type="OrthoDB" id="9808602at2"/>
<dbReference type="PANTHER" id="PTHR30576">
    <property type="entry name" value="COLANIC BIOSYNTHESIS UDP-GLUCOSE LIPID CARRIER TRANSFERASE"/>
    <property type="match status" value="1"/>
</dbReference>
<feature type="domain" description="Bacterial sugar transferase" evidence="2">
    <location>
        <begin position="13"/>
        <end position="186"/>
    </location>
</feature>